<evidence type="ECO:0000256" key="1">
    <source>
        <dbReference type="SAM" id="MobiDB-lite"/>
    </source>
</evidence>
<accession>A0A0A9AK53</accession>
<protein>
    <recommendedName>
        <fullName evidence="3">Retrotransposon gag domain-containing protein</fullName>
    </recommendedName>
</protein>
<sequence length="168" mass="18926">MIHDRFGRNQHELLIHQLFHIRMSGSVKEYIDQFTALVDQLEAYTSSIDPLYYTMRFIDGLKDVIKAIVLVQNVDLDTACVLAQLQEEVGDHPHRKEFRNPDGGFGPKSVPQGALPLPLPPRTDKPGQTNQALDRRSTEAARAQSPEEKLAALRAYRQARGLCECCAE</sequence>
<evidence type="ECO:0000313" key="2">
    <source>
        <dbReference type="EMBL" id="JAD51531.1"/>
    </source>
</evidence>
<name>A0A0A9AK53_ARUDO</name>
<dbReference type="AlphaFoldDB" id="A0A0A9AK53"/>
<reference evidence="2" key="2">
    <citation type="journal article" date="2015" name="Data Brief">
        <title>Shoot transcriptome of the giant reed, Arundo donax.</title>
        <authorList>
            <person name="Barrero R.A."/>
            <person name="Guerrero F.D."/>
            <person name="Moolhuijzen P."/>
            <person name="Goolsby J.A."/>
            <person name="Tidwell J."/>
            <person name="Bellgard S.E."/>
            <person name="Bellgard M.I."/>
        </authorList>
    </citation>
    <scope>NUCLEOTIDE SEQUENCE</scope>
    <source>
        <tissue evidence="2">Shoot tissue taken approximately 20 cm above the soil surface</tissue>
    </source>
</reference>
<feature type="region of interest" description="Disordered" evidence="1">
    <location>
        <begin position="92"/>
        <end position="148"/>
    </location>
</feature>
<reference evidence="2" key="1">
    <citation type="submission" date="2014-09" db="EMBL/GenBank/DDBJ databases">
        <authorList>
            <person name="Magalhaes I.L.F."/>
            <person name="Oliveira U."/>
            <person name="Santos F.R."/>
            <person name="Vidigal T.H.D.A."/>
            <person name="Brescovit A.D."/>
            <person name="Santos A.J."/>
        </authorList>
    </citation>
    <scope>NUCLEOTIDE SEQUENCE</scope>
    <source>
        <tissue evidence="2">Shoot tissue taken approximately 20 cm above the soil surface</tissue>
    </source>
</reference>
<evidence type="ECO:0008006" key="3">
    <source>
        <dbReference type="Google" id="ProtNLM"/>
    </source>
</evidence>
<feature type="compositionally biased region" description="Basic and acidic residues" evidence="1">
    <location>
        <begin position="133"/>
        <end position="148"/>
    </location>
</feature>
<organism evidence="2">
    <name type="scientific">Arundo donax</name>
    <name type="common">Giant reed</name>
    <name type="synonym">Donax arundinaceus</name>
    <dbReference type="NCBI Taxonomy" id="35708"/>
    <lineage>
        <taxon>Eukaryota</taxon>
        <taxon>Viridiplantae</taxon>
        <taxon>Streptophyta</taxon>
        <taxon>Embryophyta</taxon>
        <taxon>Tracheophyta</taxon>
        <taxon>Spermatophyta</taxon>
        <taxon>Magnoliopsida</taxon>
        <taxon>Liliopsida</taxon>
        <taxon>Poales</taxon>
        <taxon>Poaceae</taxon>
        <taxon>PACMAD clade</taxon>
        <taxon>Arundinoideae</taxon>
        <taxon>Arundineae</taxon>
        <taxon>Arundo</taxon>
    </lineage>
</organism>
<proteinExistence type="predicted"/>
<dbReference type="EMBL" id="GBRH01246364">
    <property type="protein sequence ID" value="JAD51531.1"/>
    <property type="molecule type" value="Transcribed_RNA"/>
</dbReference>